<evidence type="ECO:0000313" key="2">
    <source>
        <dbReference type="EMBL" id="MFC3443856.1"/>
    </source>
</evidence>
<dbReference type="Proteomes" id="UP001595681">
    <property type="component" value="Unassembled WGS sequence"/>
</dbReference>
<reference evidence="3" key="1">
    <citation type="journal article" date="2019" name="Int. J. Syst. Evol. Microbiol.">
        <title>The Global Catalogue of Microorganisms (GCM) 10K type strain sequencing project: providing services to taxonomists for standard genome sequencing and annotation.</title>
        <authorList>
            <consortium name="The Broad Institute Genomics Platform"/>
            <consortium name="The Broad Institute Genome Sequencing Center for Infectious Disease"/>
            <person name="Wu L."/>
            <person name="Ma J."/>
        </authorList>
    </citation>
    <scope>NUCLEOTIDE SEQUENCE [LARGE SCALE GENOMIC DNA]</scope>
    <source>
        <strain evidence="3">CCM 7491</strain>
    </source>
</reference>
<dbReference type="InterPro" id="IPR046025">
    <property type="entry name" value="DUF5983"/>
</dbReference>
<comment type="caution">
    <text evidence="2">The sequence shown here is derived from an EMBL/GenBank/DDBJ whole genome shotgun (WGS) entry which is preliminary data.</text>
</comment>
<feature type="domain" description="DUF5983" evidence="1">
    <location>
        <begin position="139"/>
        <end position="228"/>
    </location>
</feature>
<organism evidence="2 3">
    <name type="scientific">Sphingobium rhizovicinum</name>
    <dbReference type="NCBI Taxonomy" id="432308"/>
    <lineage>
        <taxon>Bacteria</taxon>
        <taxon>Pseudomonadati</taxon>
        <taxon>Pseudomonadota</taxon>
        <taxon>Alphaproteobacteria</taxon>
        <taxon>Sphingomonadales</taxon>
        <taxon>Sphingomonadaceae</taxon>
        <taxon>Sphingobium</taxon>
    </lineage>
</organism>
<proteinExistence type="predicted"/>
<evidence type="ECO:0000313" key="3">
    <source>
        <dbReference type="Proteomes" id="UP001595681"/>
    </source>
</evidence>
<dbReference type="RefSeq" id="WP_380798751.1">
    <property type="nucleotide sequence ID" value="NZ_JBHRVU010000005.1"/>
</dbReference>
<accession>A0ABV7NK37</accession>
<dbReference type="EMBL" id="JBHRVU010000005">
    <property type="protein sequence ID" value="MFC3443856.1"/>
    <property type="molecule type" value="Genomic_DNA"/>
</dbReference>
<name>A0ABV7NK37_9SPHN</name>
<evidence type="ECO:0000259" key="1">
    <source>
        <dbReference type="Pfam" id="PF19419"/>
    </source>
</evidence>
<dbReference type="Pfam" id="PF19419">
    <property type="entry name" value="DUF5983"/>
    <property type="match status" value="1"/>
</dbReference>
<gene>
    <name evidence="2" type="ORF">ACFOKF_22155</name>
</gene>
<sequence>MRPTTKEDFVRLLASARIALADTGEMNQTLVAELAAAQACLERSPVPWPMDVHLAVIEHRQGSNIYATFSREVLMSQVAGYCRTWWSEIQDARDAGSLSDEDVSQVYFESHGDEFLQTDRLTVDGAKADWLPSVEVHQYLVVSNSHVSRACADMLNAWAPLPPEEQPVGVADTSYGWFVLTEAIADEAVALIPAELRAAIEFGRRHGCQWILLDRDGDAVPDLEIFDW</sequence>
<keyword evidence="3" id="KW-1185">Reference proteome</keyword>
<protein>
    <recommendedName>
        <fullName evidence="1">DUF5983 domain-containing protein</fullName>
    </recommendedName>
</protein>